<organism evidence="4 5">
    <name type="scientific">Candidatus Roizmanbacteria bacterium GW2011_GWC2_41_7</name>
    <dbReference type="NCBI Taxonomy" id="1618487"/>
    <lineage>
        <taxon>Bacteria</taxon>
        <taxon>Candidatus Roizmaniibacteriota</taxon>
    </lineage>
</organism>
<dbReference type="CDD" id="cd07381">
    <property type="entry name" value="MPP_CapA"/>
    <property type="match status" value="1"/>
</dbReference>
<evidence type="ECO:0000256" key="1">
    <source>
        <dbReference type="ARBA" id="ARBA00005662"/>
    </source>
</evidence>
<protein>
    <submittedName>
        <fullName evidence="4">SH3 type 3 domain protein</fullName>
    </submittedName>
</protein>
<dbReference type="Proteomes" id="UP000034371">
    <property type="component" value="Unassembled WGS sequence"/>
</dbReference>
<feature type="transmembrane region" description="Helical" evidence="2">
    <location>
        <begin position="15"/>
        <end position="36"/>
    </location>
</feature>
<dbReference type="InterPro" id="IPR019079">
    <property type="entry name" value="Capsule_synth_CapA"/>
</dbReference>
<keyword evidence="2" id="KW-1133">Transmembrane helix</keyword>
<reference evidence="4 5" key="1">
    <citation type="journal article" date="2015" name="Nature">
        <title>rRNA introns, odd ribosomes, and small enigmatic genomes across a large radiation of phyla.</title>
        <authorList>
            <person name="Brown C.T."/>
            <person name="Hug L.A."/>
            <person name="Thomas B.C."/>
            <person name="Sharon I."/>
            <person name="Castelle C.J."/>
            <person name="Singh A."/>
            <person name="Wilkins M.J."/>
            <person name="Williams K.H."/>
            <person name="Banfield J.F."/>
        </authorList>
    </citation>
    <scope>NUCLEOTIDE SEQUENCE [LARGE SCALE GENOMIC DNA]</scope>
</reference>
<dbReference type="SMART" id="SM00854">
    <property type="entry name" value="PGA_cap"/>
    <property type="match status" value="1"/>
</dbReference>
<dbReference type="SUPFAM" id="SSF56300">
    <property type="entry name" value="Metallo-dependent phosphatases"/>
    <property type="match status" value="1"/>
</dbReference>
<evidence type="ECO:0000313" key="5">
    <source>
        <dbReference type="Proteomes" id="UP000034371"/>
    </source>
</evidence>
<accession>A0A0G1A293</accession>
<evidence type="ECO:0000256" key="2">
    <source>
        <dbReference type="SAM" id="Phobius"/>
    </source>
</evidence>
<evidence type="ECO:0000313" key="4">
    <source>
        <dbReference type="EMBL" id="KKS19488.1"/>
    </source>
</evidence>
<dbReference type="EMBL" id="LCBY01000082">
    <property type="protein sequence ID" value="KKS19488.1"/>
    <property type="molecule type" value="Genomic_DNA"/>
</dbReference>
<dbReference type="Pfam" id="PF09587">
    <property type="entry name" value="PGA_cap"/>
    <property type="match status" value="1"/>
</dbReference>
<name>A0A0G1A293_9BACT</name>
<evidence type="ECO:0000259" key="3">
    <source>
        <dbReference type="SMART" id="SM00854"/>
    </source>
</evidence>
<proteinExistence type="inferred from homology"/>
<feature type="domain" description="Capsule synthesis protein CapA" evidence="3">
    <location>
        <begin position="91"/>
        <end position="314"/>
    </location>
</feature>
<dbReference type="PANTHER" id="PTHR33393">
    <property type="entry name" value="POLYGLUTAMINE SYNTHESIS ACCESSORY PROTEIN RV0574C-RELATED"/>
    <property type="match status" value="1"/>
</dbReference>
<keyword evidence="2" id="KW-0812">Transmembrane</keyword>
<comment type="caution">
    <text evidence="4">The sequence shown here is derived from an EMBL/GenBank/DDBJ whole genome shotgun (WGS) entry which is preliminary data.</text>
</comment>
<comment type="similarity">
    <text evidence="1">Belongs to the CapA family.</text>
</comment>
<keyword evidence="2" id="KW-0472">Membrane</keyword>
<dbReference type="InterPro" id="IPR029052">
    <property type="entry name" value="Metallo-depent_PP-like"/>
</dbReference>
<sequence length="376" mass="42503">MTLLQHRFMKNNSPAVVIVLITIIFIEGVLILLALYPRNRKISLTDLDYKTNFISSNPKKADFTPQPISLDSIFSTDHDWTATLSAERITTVIATGDILTARSVNAKTVEKNNFHWAFEKTADLLRSGDITIINLETPLVEDCPTTNTGMIFCGDTRNVDGLLFAGIDVVNIANNHMGNWGQEGVDMTVRVLQDAELLPAGVTNSVYKEVNGMKFSFLGYNDIGRQVGVSHVDDEKYEEEIRLAKSQSDVVIVSFHWGVEYTHQPTSRQIEIARRAIDAGADLIIGNHPHWIQPPEIYQDKLIVYSHGNFIFDQMWSQKTREGIVGRYVFYDDRLIDAEYIPILIEDFGQPRRATAEESNHILQTLFIESSRLSVR</sequence>
<dbReference type="InterPro" id="IPR052169">
    <property type="entry name" value="CW_Biosynth-Accessory"/>
</dbReference>
<dbReference type="Gene3D" id="3.60.21.10">
    <property type="match status" value="1"/>
</dbReference>
<dbReference type="AlphaFoldDB" id="A0A0G1A293"/>
<dbReference type="PANTHER" id="PTHR33393:SF11">
    <property type="entry name" value="POLYGLUTAMINE SYNTHESIS ACCESSORY PROTEIN RV0574C-RELATED"/>
    <property type="match status" value="1"/>
</dbReference>
<gene>
    <name evidence="4" type="ORF">UU78_C0082G0015</name>
</gene>